<dbReference type="RefSeq" id="XP_022243034.1">
    <property type="nucleotide sequence ID" value="XM_022387326.1"/>
</dbReference>
<sequence length="124" mass="14435">MAAHLYRRFLRLCEIWGLDSTKKGRDLGQHIRERVTQTFVHGEVTKVNNLEECVEFHESLLRLANNYYGKHYQRHDISSASGLTAEECRMIVSTDSMKQLAHIEEAGMIDRFKTYFSSPVTEQK</sequence>
<evidence type="ECO:0000256" key="6">
    <source>
        <dbReference type="ARBA" id="ARBA00032983"/>
    </source>
</evidence>
<dbReference type="PANTHER" id="PTHR34260:SF1">
    <property type="entry name" value="UBIQUINOL-CYTOCHROME-C REDUCTASE COMPLEX ASSEMBLY FACTOR 2"/>
    <property type="match status" value="1"/>
</dbReference>
<evidence type="ECO:0000256" key="4">
    <source>
        <dbReference type="ARBA" id="ARBA00023271"/>
    </source>
</evidence>
<dbReference type="GeneID" id="111086027"/>
<proteinExistence type="predicted"/>
<protein>
    <recommendedName>
        <fullName evidence="6">Mitochondrial nucleoid factor 1</fullName>
    </recommendedName>
    <alternativeName>
        <fullName evidence="5">Mitochondrial protein M19</fullName>
    </alternativeName>
</protein>
<evidence type="ECO:0000256" key="2">
    <source>
        <dbReference type="ARBA" id="ARBA00022946"/>
    </source>
</evidence>
<evidence type="ECO:0000313" key="7">
    <source>
        <dbReference type="Proteomes" id="UP000694941"/>
    </source>
</evidence>
<dbReference type="Pfam" id="PF20180">
    <property type="entry name" value="UQCC2_CBP6"/>
    <property type="match status" value="1"/>
</dbReference>
<keyword evidence="4" id="KW-1135">Mitochondrion nucleoid</keyword>
<accession>A0ABM1SHC9</accession>
<dbReference type="InterPro" id="IPR037698">
    <property type="entry name" value="UQCC2"/>
</dbReference>
<evidence type="ECO:0000256" key="1">
    <source>
        <dbReference type="ARBA" id="ARBA00004436"/>
    </source>
</evidence>
<name>A0ABM1SHC9_LIMPO</name>
<evidence type="ECO:0000313" key="8">
    <source>
        <dbReference type="RefSeq" id="XP_022243034.1"/>
    </source>
</evidence>
<reference evidence="8" key="1">
    <citation type="submission" date="2025-08" db="UniProtKB">
        <authorList>
            <consortium name="RefSeq"/>
        </authorList>
    </citation>
    <scope>IDENTIFICATION</scope>
    <source>
        <tissue evidence="8">Muscle</tissue>
    </source>
</reference>
<organism evidence="7 8">
    <name type="scientific">Limulus polyphemus</name>
    <name type="common">Atlantic horseshoe crab</name>
    <dbReference type="NCBI Taxonomy" id="6850"/>
    <lineage>
        <taxon>Eukaryota</taxon>
        <taxon>Metazoa</taxon>
        <taxon>Ecdysozoa</taxon>
        <taxon>Arthropoda</taxon>
        <taxon>Chelicerata</taxon>
        <taxon>Merostomata</taxon>
        <taxon>Xiphosura</taxon>
        <taxon>Limulidae</taxon>
        <taxon>Limulus</taxon>
    </lineage>
</organism>
<keyword evidence="7" id="KW-1185">Reference proteome</keyword>
<dbReference type="PANTHER" id="PTHR34260">
    <property type="entry name" value="UBIQUINOL-CYTOCHROME-C REDUCTASE COMPLEX ASSEMBLY FACTOR 2"/>
    <property type="match status" value="1"/>
</dbReference>
<evidence type="ECO:0000256" key="5">
    <source>
        <dbReference type="ARBA" id="ARBA00031206"/>
    </source>
</evidence>
<keyword evidence="2" id="KW-0809">Transit peptide</keyword>
<dbReference type="Proteomes" id="UP000694941">
    <property type="component" value="Unplaced"/>
</dbReference>
<gene>
    <name evidence="8" type="primary">LOC111086027</name>
</gene>
<comment type="subcellular location">
    <subcellularLocation>
        <location evidence="1">Mitochondrion matrix</location>
        <location evidence="1">Mitochondrion nucleoid</location>
    </subcellularLocation>
</comment>
<evidence type="ECO:0000256" key="3">
    <source>
        <dbReference type="ARBA" id="ARBA00023128"/>
    </source>
</evidence>
<keyword evidence="3" id="KW-0496">Mitochondrion</keyword>